<organism evidence="8 9">
    <name type="scientific">Comamonas kerstersii</name>
    <dbReference type="NCBI Taxonomy" id="225992"/>
    <lineage>
        <taxon>Bacteria</taxon>
        <taxon>Pseudomonadati</taxon>
        <taxon>Pseudomonadota</taxon>
        <taxon>Betaproteobacteria</taxon>
        <taxon>Burkholderiales</taxon>
        <taxon>Comamonadaceae</taxon>
        <taxon>Comamonas</taxon>
    </lineage>
</organism>
<evidence type="ECO:0000259" key="7">
    <source>
        <dbReference type="PROSITE" id="PS50885"/>
    </source>
</evidence>
<dbReference type="GO" id="GO:0006935">
    <property type="term" value="P:chemotaxis"/>
    <property type="evidence" value="ECO:0007669"/>
    <property type="project" value="InterPro"/>
</dbReference>
<dbReference type="PROSITE" id="PS50885">
    <property type="entry name" value="HAMP"/>
    <property type="match status" value="1"/>
</dbReference>
<dbReference type="OrthoDB" id="8790700at2"/>
<dbReference type="InterPro" id="IPR003660">
    <property type="entry name" value="HAMP_dom"/>
</dbReference>
<dbReference type="CDD" id="cd11386">
    <property type="entry name" value="MCP_signal"/>
    <property type="match status" value="1"/>
</dbReference>
<keyword evidence="5" id="KW-0472">Membrane</keyword>
<feature type="domain" description="HAMP" evidence="7">
    <location>
        <begin position="218"/>
        <end position="270"/>
    </location>
</feature>
<dbReference type="EMBL" id="CP020121">
    <property type="protein sequence ID" value="AQZ99774.1"/>
    <property type="molecule type" value="Genomic_DNA"/>
</dbReference>
<evidence type="ECO:0000256" key="1">
    <source>
        <dbReference type="ARBA" id="ARBA00004370"/>
    </source>
</evidence>
<evidence type="ECO:0000313" key="8">
    <source>
        <dbReference type="EMBL" id="AQZ99774.1"/>
    </source>
</evidence>
<keyword evidence="2" id="KW-0488">Methylation</keyword>
<dbReference type="RefSeq" id="WP_054067889.1">
    <property type="nucleotide sequence ID" value="NZ_CP020121.1"/>
</dbReference>
<dbReference type="GeneID" id="83038792"/>
<feature type="transmembrane region" description="Helical" evidence="5">
    <location>
        <begin position="16"/>
        <end position="39"/>
    </location>
</feature>
<dbReference type="Pfam" id="PF00015">
    <property type="entry name" value="MCPsignal"/>
    <property type="match status" value="1"/>
</dbReference>
<dbReference type="PANTHER" id="PTHR43531">
    <property type="entry name" value="PROTEIN ICFG"/>
    <property type="match status" value="1"/>
</dbReference>
<dbReference type="GO" id="GO:0007165">
    <property type="term" value="P:signal transduction"/>
    <property type="evidence" value="ECO:0007669"/>
    <property type="project" value="UniProtKB-KW"/>
</dbReference>
<dbReference type="SUPFAM" id="SSF58104">
    <property type="entry name" value="Methyl-accepting chemotaxis protein (MCP) signaling domain"/>
    <property type="match status" value="1"/>
</dbReference>
<feature type="transmembrane region" description="Helical" evidence="5">
    <location>
        <begin position="196"/>
        <end position="218"/>
    </location>
</feature>
<sequence length="558" mass="59563">MDLFGLMRLFTIRTRMIGAIVVVLVLLGILGGAGMFGMFRIHALNQSFLNGPFQQTGQLSKVQEGMARVQALEKDMIIQYEQPAQLAQTHERWKAGLQTVLTDSQVLAEQASPQEREALQQLQLSLQQYEEFFAPVARQLLASGYDSATVAQRVGQKAKQAYEVAEQQLHTFAQLLQQQAQAAQDSGSAVASQTQWLFALALVVTVVVVAPLTLLNMISICRPLRDAKQLADAIAQGDLTQQLHVVGKDEVSALQRALQTMQANLNSMVGGLRDASHSIETATSEIAMGNSDLSMRTEQTAGNLEQTVASLTQLTASVQQTASSAQVANQLAASASQTASQGGAVVEQVVHSMEEIATTSRKIGDIIGLIDTIAFQTNILALNAAVEAARAGEQGRGFAVVAGEVRALAGRSAQAASEIKQLIQSSSGAVNGGVKNVEAAGRTMQDVVQSIQRVSDVIAEITAASGEQSRGIAQLNQAVNDIDRMTQQNAALVEESAAAADSLKGQAARLGEMVQQFRLLQQAVQLHAYQRSVPAPHSVQPAVAMAQLRDRQEQALLQ</sequence>
<comment type="subcellular location">
    <subcellularLocation>
        <location evidence="1">Membrane</location>
    </subcellularLocation>
</comment>
<gene>
    <name evidence="8" type="ORF">B5M06_05590</name>
</gene>
<evidence type="ECO:0000256" key="2">
    <source>
        <dbReference type="ARBA" id="ARBA00022481"/>
    </source>
</evidence>
<dbReference type="CDD" id="cd06225">
    <property type="entry name" value="HAMP"/>
    <property type="match status" value="1"/>
</dbReference>
<keyword evidence="4" id="KW-0807">Transducer</keyword>
<dbReference type="InterPro" id="IPR004090">
    <property type="entry name" value="Chemotax_Me-accpt_rcpt"/>
</dbReference>
<dbReference type="PANTHER" id="PTHR43531:SF14">
    <property type="entry name" value="METHYL-ACCEPTING CHEMOTAXIS PROTEIN I-RELATED"/>
    <property type="match status" value="1"/>
</dbReference>
<dbReference type="FunFam" id="1.10.287.950:FF:000001">
    <property type="entry name" value="Methyl-accepting chemotaxis sensory transducer"/>
    <property type="match status" value="1"/>
</dbReference>
<keyword evidence="5" id="KW-0812">Transmembrane</keyword>
<dbReference type="PRINTS" id="PR00260">
    <property type="entry name" value="CHEMTRNSDUCR"/>
</dbReference>
<protein>
    <submittedName>
        <fullName evidence="8">Methyl-accepting chemotaxis protein</fullName>
    </submittedName>
</protein>
<evidence type="ECO:0000256" key="5">
    <source>
        <dbReference type="SAM" id="Phobius"/>
    </source>
</evidence>
<dbReference type="Gene3D" id="1.10.287.950">
    <property type="entry name" value="Methyl-accepting chemotaxis protein"/>
    <property type="match status" value="1"/>
</dbReference>
<dbReference type="SMART" id="SM00304">
    <property type="entry name" value="HAMP"/>
    <property type="match status" value="1"/>
</dbReference>
<name>A0A1V0BIR4_9BURK</name>
<feature type="domain" description="Methyl-accepting transducer" evidence="6">
    <location>
        <begin position="275"/>
        <end position="504"/>
    </location>
</feature>
<dbReference type="InterPro" id="IPR004089">
    <property type="entry name" value="MCPsignal_dom"/>
</dbReference>
<evidence type="ECO:0000256" key="3">
    <source>
        <dbReference type="ARBA" id="ARBA00029447"/>
    </source>
</evidence>
<dbReference type="KEGG" id="cke:B5M06_05590"/>
<accession>A0A1V0BIR4</accession>
<dbReference type="AlphaFoldDB" id="A0A1V0BIR4"/>
<comment type="similarity">
    <text evidence="3">Belongs to the methyl-accepting chemotaxis (MCP) protein family.</text>
</comment>
<keyword evidence="5" id="KW-1133">Transmembrane helix</keyword>
<dbReference type="InterPro" id="IPR051310">
    <property type="entry name" value="MCP_chemotaxis"/>
</dbReference>
<dbReference type="Proteomes" id="UP000242792">
    <property type="component" value="Chromosome"/>
</dbReference>
<evidence type="ECO:0000313" key="9">
    <source>
        <dbReference type="Proteomes" id="UP000242792"/>
    </source>
</evidence>
<evidence type="ECO:0000259" key="6">
    <source>
        <dbReference type="PROSITE" id="PS50111"/>
    </source>
</evidence>
<dbReference type="Pfam" id="PF00672">
    <property type="entry name" value="HAMP"/>
    <property type="match status" value="1"/>
</dbReference>
<dbReference type="PROSITE" id="PS50111">
    <property type="entry name" value="CHEMOTAXIS_TRANSDUC_2"/>
    <property type="match status" value="1"/>
</dbReference>
<reference evidence="8 9" key="1">
    <citation type="submission" date="2017-03" db="EMBL/GenBank/DDBJ databases">
        <title>Rapid Whole Genome Sequencing of Comamonas kerstersii Causing Continuous ambulatory Peritoneal Dialysis-Associated Peritonitis.</title>
        <authorList>
            <person name="Zheng B."/>
        </authorList>
    </citation>
    <scope>NUCLEOTIDE SEQUENCE [LARGE SCALE GENOMIC DNA]</scope>
    <source>
        <strain evidence="8 9">8943</strain>
    </source>
</reference>
<dbReference type="GO" id="GO:0005886">
    <property type="term" value="C:plasma membrane"/>
    <property type="evidence" value="ECO:0007669"/>
    <property type="project" value="TreeGrafter"/>
</dbReference>
<dbReference type="Pfam" id="PF12729">
    <property type="entry name" value="4HB_MCP_1"/>
    <property type="match status" value="1"/>
</dbReference>
<dbReference type="SMART" id="SM00283">
    <property type="entry name" value="MA"/>
    <property type="match status" value="1"/>
</dbReference>
<dbReference type="InterPro" id="IPR024478">
    <property type="entry name" value="HlyB_4HB_MCP"/>
</dbReference>
<evidence type="ECO:0000256" key="4">
    <source>
        <dbReference type="PROSITE-ProRule" id="PRU00284"/>
    </source>
</evidence>
<dbReference type="GO" id="GO:0004888">
    <property type="term" value="F:transmembrane signaling receptor activity"/>
    <property type="evidence" value="ECO:0007669"/>
    <property type="project" value="InterPro"/>
</dbReference>
<proteinExistence type="inferred from homology"/>